<reference evidence="1 2" key="1">
    <citation type="submission" date="2019-10" db="EMBL/GenBank/DDBJ databases">
        <title>Dictyobacter vulcani sp. nov., within the class Ktedonobacteria, isolated from soil of volcanic Mt. Zao.</title>
        <authorList>
            <person name="Zheng Y."/>
            <person name="Wang C.M."/>
            <person name="Sakai Y."/>
            <person name="Abe K."/>
            <person name="Yokota A."/>
            <person name="Yabe S."/>
        </authorList>
    </citation>
    <scope>NUCLEOTIDE SEQUENCE [LARGE SCALE GENOMIC DNA]</scope>
    <source>
        <strain evidence="1 2">W12</strain>
    </source>
</reference>
<dbReference type="Proteomes" id="UP000326912">
    <property type="component" value="Unassembled WGS sequence"/>
</dbReference>
<sequence>MAIINGRRIQVPSAGITGQQIIQQMKPSPGRRPVIRQGLAFRPVQPDYTYTPNELFDSQGKPVKITTIPDRTKGTVTYGGDRSFLSRQIITEQVYDIAEKLFKRGISFDEEHADWMIANQYVLPPIWHSIARTTDLLIVFPTEYPELPPVGFYLKEEIPLSVNGHLYQSAYHEACSDPLTQGWKWYCVYINHGSWQPAPVQRPGDWRRGDNLWTYFTLISEVLSGGDE</sequence>
<evidence type="ECO:0000313" key="2">
    <source>
        <dbReference type="Proteomes" id="UP000326912"/>
    </source>
</evidence>
<dbReference type="AlphaFoldDB" id="A0A5J4KRP1"/>
<dbReference type="InterPro" id="IPR025701">
    <property type="entry name" value="UBQ-conjugat_E2_E"/>
</dbReference>
<accession>A0A5J4KRP1</accession>
<comment type="caution">
    <text evidence="1">The sequence shown here is derived from an EMBL/GenBank/DDBJ whole genome shotgun (WGS) entry which is preliminary data.</text>
</comment>
<organism evidence="1 2">
    <name type="scientific">Dictyobacter vulcani</name>
    <dbReference type="NCBI Taxonomy" id="2607529"/>
    <lineage>
        <taxon>Bacteria</taxon>
        <taxon>Bacillati</taxon>
        <taxon>Chloroflexota</taxon>
        <taxon>Ktedonobacteria</taxon>
        <taxon>Ktedonobacterales</taxon>
        <taxon>Dictyobacteraceae</taxon>
        <taxon>Dictyobacter</taxon>
    </lineage>
</organism>
<protein>
    <submittedName>
        <fullName evidence="1">Uncharacterized protein</fullName>
    </submittedName>
</protein>
<dbReference type="Pfam" id="PF14462">
    <property type="entry name" value="Prok-E2_E"/>
    <property type="match status" value="1"/>
</dbReference>
<keyword evidence="2" id="KW-1185">Reference proteome</keyword>
<name>A0A5J4KRP1_9CHLR</name>
<evidence type="ECO:0000313" key="1">
    <source>
        <dbReference type="EMBL" id="GER89782.1"/>
    </source>
</evidence>
<gene>
    <name evidence="1" type="ORF">KDW_39440</name>
</gene>
<proteinExistence type="predicted"/>
<dbReference type="EMBL" id="BKZW01000002">
    <property type="protein sequence ID" value="GER89782.1"/>
    <property type="molecule type" value="Genomic_DNA"/>
</dbReference>
<dbReference type="RefSeq" id="WP_151757626.1">
    <property type="nucleotide sequence ID" value="NZ_BKZW01000002.1"/>
</dbReference>